<sequence length="105" mass="11161">MIGILGNILNPTKYQSTQGEGLFTFLSNLFKFAGVVAGIIFIVQLLTAGYDYIASNDDPKKFQAAGNKILHSLLGLVIVAGAFILAGLVSRFTGINILNPTIYGP</sequence>
<protein>
    <submittedName>
        <fullName evidence="2">Uncharacterized protein</fullName>
    </submittedName>
</protein>
<feature type="transmembrane region" description="Helical" evidence="1">
    <location>
        <begin position="69"/>
        <end position="89"/>
    </location>
</feature>
<evidence type="ECO:0000256" key="1">
    <source>
        <dbReference type="SAM" id="Phobius"/>
    </source>
</evidence>
<keyword evidence="1" id="KW-0812">Transmembrane</keyword>
<comment type="caution">
    <text evidence="2">The sequence shown here is derived from an EMBL/GenBank/DDBJ whole genome shotgun (WGS) entry which is preliminary data.</text>
</comment>
<evidence type="ECO:0000313" key="2">
    <source>
        <dbReference type="EMBL" id="PIU73724.1"/>
    </source>
</evidence>
<evidence type="ECO:0000313" key="3">
    <source>
        <dbReference type="Proteomes" id="UP000231407"/>
    </source>
</evidence>
<gene>
    <name evidence="2" type="ORF">COS78_00755</name>
</gene>
<reference evidence="3" key="1">
    <citation type="submission" date="2017-09" db="EMBL/GenBank/DDBJ databases">
        <title>Depth-based differentiation of microbial function through sediment-hosted aquifers and enrichment of novel symbionts in the deep terrestrial subsurface.</title>
        <authorList>
            <person name="Probst A.J."/>
            <person name="Ladd B."/>
            <person name="Jarett J.K."/>
            <person name="Geller-Mcgrath D.E."/>
            <person name="Sieber C.M.K."/>
            <person name="Emerson J.B."/>
            <person name="Anantharaman K."/>
            <person name="Thomas B.C."/>
            <person name="Malmstrom R."/>
            <person name="Stieglmeier M."/>
            <person name="Klingl A."/>
            <person name="Woyke T."/>
            <person name="Ryan C.M."/>
            <person name="Banfield J.F."/>
        </authorList>
    </citation>
    <scope>NUCLEOTIDE SEQUENCE [LARGE SCALE GENOMIC DNA]</scope>
</reference>
<dbReference type="EMBL" id="PEWA01000011">
    <property type="protein sequence ID" value="PIU73724.1"/>
    <property type="molecule type" value="Genomic_DNA"/>
</dbReference>
<dbReference type="InterPro" id="IPR043993">
    <property type="entry name" value="T4SS_pilin"/>
</dbReference>
<keyword evidence="1" id="KW-0472">Membrane</keyword>
<organism evidence="2 3">
    <name type="scientific">Candidatus Shapirobacteria bacterium CG06_land_8_20_14_3_00_40_12</name>
    <dbReference type="NCBI Taxonomy" id="1974881"/>
    <lineage>
        <taxon>Bacteria</taxon>
        <taxon>Candidatus Shapironibacteriota</taxon>
    </lineage>
</organism>
<accession>A0A2M7ASY0</accession>
<dbReference type="AlphaFoldDB" id="A0A2M7ASY0"/>
<keyword evidence="1" id="KW-1133">Transmembrane helix</keyword>
<name>A0A2M7ASY0_9BACT</name>
<feature type="transmembrane region" description="Helical" evidence="1">
    <location>
        <begin position="29"/>
        <end position="48"/>
    </location>
</feature>
<dbReference type="Pfam" id="PF18895">
    <property type="entry name" value="T4SS_pilin"/>
    <property type="match status" value="1"/>
</dbReference>
<proteinExistence type="predicted"/>
<dbReference type="Proteomes" id="UP000231407">
    <property type="component" value="Unassembled WGS sequence"/>
</dbReference>